<name>A0ACC2KI65_PERAE</name>
<evidence type="ECO:0000313" key="2">
    <source>
        <dbReference type="Proteomes" id="UP001234297"/>
    </source>
</evidence>
<organism evidence="1 2">
    <name type="scientific">Persea americana</name>
    <name type="common">Avocado</name>
    <dbReference type="NCBI Taxonomy" id="3435"/>
    <lineage>
        <taxon>Eukaryota</taxon>
        <taxon>Viridiplantae</taxon>
        <taxon>Streptophyta</taxon>
        <taxon>Embryophyta</taxon>
        <taxon>Tracheophyta</taxon>
        <taxon>Spermatophyta</taxon>
        <taxon>Magnoliopsida</taxon>
        <taxon>Magnoliidae</taxon>
        <taxon>Laurales</taxon>
        <taxon>Lauraceae</taxon>
        <taxon>Persea</taxon>
    </lineage>
</organism>
<comment type="caution">
    <text evidence="1">The sequence shown here is derived from an EMBL/GenBank/DDBJ whole genome shotgun (WGS) entry which is preliminary data.</text>
</comment>
<dbReference type="Proteomes" id="UP001234297">
    <property type="component" value="Chromosome 9"/>
</dbReference>
<dbReference type="EMBL" id="CM056817">
    <property type="protein sequence ID" value="KAJ8620847.1"/>
    <property type="molecule type" value="Genomic_DNA"/>
</dbReference>
<gene>
    <name evidence="1" type="ORF">MRB53_029376</name>
</gene>
<proteinExistence type="predicted"/>
<accession>A0ACC2KI65</accession>
<keyword evidence="2" id="KW-1185">Reference proteome</keyword>
<evidence type="ECO:0000313" key="1">
    <source>
        <dbReference type="EMBL" id="KAJ8620847.1"/>
    </source>
</evidence>
<sequence length="93" mass="10672">MRFYTNTPIAFFSYGRYTDRKRITVYCFYHAAVASPTSSEKTPRECTTQVHEIEDNINSDFHDGASLDMFTSDEDVEIPSHSTYIEARGDRGC</sequence>
<protein>
    <submittedName>
        <fullName evidence="1">Uncharacterized protein</fullName>
    </submittedName>
</protein>
<reference evidence="1 2" key="1">
    <citation type="journal article" date="2022" name="Hortic Res">
        <title>A haplotype resolved chromosomal level avocado genome allows analysis of novel avocado genes.</title>
        <authorList>
            <person name="Nath O."/>
            <person name="Fletcher S.J."/>
            <person name="Hayward A."/>
            <person name="Shaw L.M."/>
            <person name="Masouleh A.K."/>
            <person name="Furtado A."/>
            <person name="Henry R.J."/>
            <person name="Mitter N."/>
        </authorList>
    </citation>
    <scope>NUCLEOTIDE SEQUENCE [LARGE SCALE GENOMIC DNA]</scope>
    <source>
        <strain evidence="2">cv. Hass</strain>
    </source>
</reference>